<keyword evidence="2" id="KW-1185">Reference proteome</keyword>
<evidence type="ECO:0000313" key="2">
    <source>
        <dbReference type="Proteomes" id="UP000828941"/>
    </source>
</evidence>
<sequence length="309" mass="34612">MENSHKANGIGQTDNGHIVARRSYQSSIKSSLPWFDIRVFYVRVCNCELDDSTPEVLTLKHVPLNPDTLLHINGVRTSIHSDGVSTFLKRDRIDRKSEATFVSTDSIRMTSGVKYEVFDKDILLLSGVLELCHSNGFVGESNYNGQKWSMSCESDITPGSTFFKGKQFMMPDSSSTTIEVYIAGSFLDTPIISTKTLQLSSQKKYMRRNGMLYAIPEHESSESQKDAASVLALQVPDYMYHKLEDEYYSNLYSRTAYLEGEDEELSWFNAGVRVGVGIGLGVCLGIGIGVGLIVKTYQGTARNFRRRLF</sequence>
<dbReference type="EMBL" id="CM039438">
    <property type="protein sequence ID" value="KAI4298344.1"/>
    <property type="molecule type" value="Genomic_DNA"/>
</dbReference>
<evidence type="ECO:0000313" key="1">
    <source>
        <dbReference type="EMBL" id="KAI4298344.1"/>
    </source>
</evidence>
<organism evidence="1 2">
    <name type="scientific">Bauhinia variegata</name>
    <name type="common">Purple orchid tree</name>
    <name type="synonym">Phanera variegata</name>
    <dbReference type="NCBI Taxonomy" id="167791"/>
    <lineage>
        <taxon>Eukaryota</taxon>
        <taxon>Viridiplantae</taxon>
        <taxon>Streptophyta</taxon>
        <taxon>Embryophyta</taxon>
        <taxon>Tracheophyta</taxon>
        <taxon>Spermatophyta</taxon>
        <taxon>Magnoliopsida</taxon>
        <taxon>eudicotyledons</taxon>
        <taxon>Gunneridae</taxon>
        <taxon>Pentapetalae</taxon>
        <taxon>rosids</taxon>
        <taxon>fabids</taxon>
        <taxon>Fabales</taxon>
        <taxon>Fabaceae</taxon>
        <taxon>Cercidoideae</taxon>
        <taxon>Cercideae</taxon>
        <taxon>Bauhiniinae</taxon>
        <taxon>Bauhinia</taxon>
    </lineage>
</organism>
<comment type="caution">
    <text evidence="1">The sequence shown here is derived from an EMBL/GenBank/DDBJ whole genome shotgun (WGS) entry which is preliminary data.</text>
</comment>
<dbReference type="Proteomes" id="UP000828941">
    <property type="component" value="Chromosome 13"/>
</dbReference>
<gene>
    <name evidence="1" type="ORF">L6164_031917</name>
</gene>
<accession>A0ACB9KLZ0</accession>
<proteinExistence type="predicted"/>
<protein>
    <submittedName>
        <fullName evidence="1">Uncharacterized protein</fullName>
    </submittedName>
</protein>
<reference evidence="1 2" key="1">
    <citation type="journal article" date="2022" name="DNA Res.">
        <title>Chromosomal-level genome assembly of the orchid tree Bauhinia variegata (Leguminosae; Cercidoideae) supports the allotetraploid origin hypothesis of Bauhinia.</title>
        <authorList>
            <person name="Zhong Y."/>
            <person name="Chen Y."/>
            <person name="Zheng D."/>
            <person name="Pang J."/>
            <person name="Liu Y."/>
            <person name="Luo S."/>
            <person name="Meng S."/>
            <person name="Qian L."/>
            <person name="Wei D."/>
            <person name="Dai S."/>
            <person name="Zhou R."/>
        </authorList>
    </citation>
    <scope>NUCLEOTIDE SEQUENCE [LARGE SCALE GENOMIC DNA]</scope>
    <source>
        <strain evidence="1">BV-YZ2020</strain>
    </source>
</reference>
<name>A0ACB9KLZ0_BAUVA</name>